<dbReference type="AlphaFoldDB" id="A0A5B0PLJ7"/>
<protein>
    <submittedName>
        <fullName evidence="2">Uncharacterized protein</fullName>
    </submittedName>
</protein>
<gene>
    <name evidence="2" type="ORF">PGT21_020631</name>
</gene>
<keyword evidence="3" id="KW-1185">Reference proteome</keyword>
<dbReference type="Proteomes" id="UP000324748">
    <property type="component" value="Unassembled WGS sequence"/>
</dbReference>
<accession>A0A5B0PLJ7</accession>
<organism evidence="2 3">
    <name type="scientific">Puccinia graminis f. sp. tritici</name>
    <dbReference type="NCBI Taxonomy" id="56615"/>
    <lineage>
        <taxon>Eukaryota</taxon>
        <taxon>Fungi</taxon>
        <taxon>Dikarya</taxon>
        <taxon>Basidiomycota</taxon>
        <taxon>Pucciniomycotina</taxon>
        <taxon>Pucciniomycetes</taxon>
        <taxon>Pucciniales</taxon>
        <taxon>Pucciniaceae</taxon>
        <taxon>Puccinia</taxon>
    </lineage>
</organism>
<sequence>MTISILLPPPSTPSHSPWYSSNYNLINTFYRPHQAKMVNSPPHPQQEKESGESHIAHILQRLRLNNHHHDHSNQQTNPTASDHPQPPPEQHVPSPNRISYQRPPAQPQTAW</sequence>
<reference evidence="2 3" key="1">
    <citation type="submission" date="2019-05" db="EMBL/GenBank/DDBJ databases">
        <title>Emergence of the Ug99 lineage of the wheat stem rust pathogen through somatic hybridization.</title>
        <authorList>
            <person name="Li F."/>
            <person name="Upadhyaya N.M."/>
            <person name="Sperschneider J."/>
            <person name="Matny O."/>
            <person name="Nguyen-Phuc H."/>
            <person name="Mago R."/>
            <person name="Raley C."/>
            <person name="Miller M.E."/>
            <person name="Silverstein K.A.T."/>
            <person name="Henningsen E."/>
            <person name="Hirsch C.D."/>
            <person name="Visser B."/>
            <person name="Pretorius Z.A."/>
            <person name="Steffenson B.J."/>
            <person name="Schwessinger B."/>
            <person name="Dodds P.N."/>
            <person name="Figueroa M."/>
        </authorList>
    </citation>
    <scope>NUCLEOTIDE SEQUENCE [LARGE SCALE GENOMIC DNA]</scope>
    <source>
        <strain evidence="2">21-0</strain>
    </source>
</reference>
<feature type="compositionally biased region" description="Polar residues" evidence="1">
    <location>
        <begin position="73"/>
        <end position="82"/>
    </location>
</feature>
<proteinExistence type="predicted"/>
<dbReference type="EMBL" id="VSWC01000053">
    <property type="protein sequence ID" value="KAA1101460.1"/>
    <property type="molecule type" value="Genomic_DNA"/>
</dbReference>
<feature type="compositionally biased region" description="Basic and acidic residues" evidence="1">
    <location>
        <begin position="45"/>
        <end position="55"/>
    </location>
</feature>
<comment type="caution">
    <text evidence="2">The sequence shown here is derived from an EMBL/GenBank/DDBJ whole genome shotgun (WGS) entry which is preliminary data.</text>
</comment>
<evidence type="ECO:0000313" key="3">
    <source>
        <dbReference type="Proteomes" id="UP000324748"/>
    </source>
</evidence>
<evidence type="ECO:0000256" key="1">
    <source>
        <dbReference type="SAM" id="MobiDB-lite"/>
    </source>
</evidence>
<name>A0A5B0PLJ7_PUCGR</name>
<evidence type="ECO:0000313" key="2">
    <source>
        <dbReference type="EMBL" id="KAA1101460.1"/>
    </source>
</evidence>
<feature type="region of interest" description="Disordered" evidence="1">
    <location>
        <begin position="34"/>
        <end position="111"/>
    </location>
</feature>